<dbReference type="InterPro" id="IPR036935">
    <property type="entry name" value="Ribosomal_bL9_N_sf"/>
</dbReference>
<evidence type="ECO:0000256" key="1">
    <source>
        <dbReference type="ARBA" id="ARBA00010605"/>
    </source>
</evidence>
<dbReference type="InterPro" id="IPR020070">
    <property type="entry name" value="Ribosomal_bL9_N"/>
</dbReference>
<evidence type="ECO:0000313" key="5">
    <source>
        <dbReference type="EMBL" id="CUX79127.1"/>
    </source>
</evidence>
<dbReference type="GO" id="GO:1990904">
    <property type="term" value="C:ribonucleoprotein complex"/>
    <property type="evidence" value="ECO:0007669"/>
    <property type="project" value="UniProtKB-KW"/>
</dbReference>
<protein>
    <submittedName>
        <fullName evidence="5">50S ribosomal protein L9</fullName>
    </submittedName>
</protein>
<comment type="similarity">
    <text evidence="1">Belongs to the bacterial ribosomal protein bL9 family.</text>
</comment>
<evidence type="ECO:0000256" key="2">
    <source>
        <dbReference type="ARBA" id="ARBA00022980"/>
    </source>
</evidence>
<sequence>MVGSVGSVRVILLCAIVGLGNAGDVVTVRRGNAINRLIPSGAVVPCCRALRTRTAASDRIVCVAAQRIPRYLFFRRVGTHDAAWDGGIRPHDVVSLLRVFGVSVWLDQVEVIHPAHVAGEHTALIRSPQGVTRSVRVRVTCSVRA</sequence>
<dbReference type="EMBL" id="LN999056">
    <property type="protein sequence ID" value="CUX79127.1"/>
    <property type="molecule type" value="Genomic_DNA"/>
</dbReference>
<keyword evidence="2 5" id="KW-0689">Ribosomal protein</keyword>
<accession>A0A143WP78</accession>
<dbReference type="GO" id="GO:0005840">
    <property type="term" value="C:ribosome"/>
    <property type="evidence" value="ECO:0007669"/>
    <property type="project" value="UniProtKB-KW"/>
</dbReference>
<feature type="domain" description="Ribosomal protein L9" evidence="4">
    <location>
        <begin position="9"/>
        <end position="44"/>
    </location>
</feature>
<organism evidence="5 6">
    <name type="scientific">Tremblaya princeps</name>
    <dbReference type="NCBI Taxonomy" id="189385"/>
    <lineage>
        <taxon>Bacteria</taxon>
        <taxon>Pseudomonadati</taxon>
        <taxon>Pseudomonadota</taxon>
        <taxon>Betaproteobacteria</taxon>
        <taxon>Candidatus Tremblayella</taxon>
    </lineage>
</organism>
<evidence type="ECO:0000313" key="6">
    <source>
        <dbReference type="Proteomes" id="UP000075241"/>
    </source>
</evidence>
<proteinExistence type="inferred from homology"/>
<dbReference type="Proteomes" id="UP000075241">
    <property type="component" value="Chromosome I"/>
</dbReference>
<evidence type="ECO:0000259" key="4">
    <source>
        <dbReference type="Pfam" id="PF01281"/>
    </source>
</evidence>
<dbReference type="InterPro" id="IPR009027">
    <property type="entry name" value="Ribosomal_bL9/RNase_H1_N"/>
</dbReference>
<dbReference type="Gene3D" id="3.40.5.10">
    <property type="entry name" value="Ribosomal protein L9, N-terminal domain"/>
    <property type="match status" value="1"/>
</dbReference>
<name>A0A143WP78_TREPR</name>
<gene>
    <name evidence="5" type="primary">rplI</name>
    <name evidence="5" type="ORF">FVIR_TP00073</name>
</gene>
<dbReference type="PATRIC" id="fig|189385.6.peg.80"/>
<reference evidence="6" key="1">
    <citation type="submission" date="2016-01" db="EMBL/GenBank/DDBJ databases">
        <authorList>
            <person name="Husnik F."/>
        </authorList>
    </citation>
    <scope>NUCLEOTIDE SEQUENCE [LARGE SCALE GENOMIC DNA]</scope>
</reference>
<evidence type="ECO:0000256" key="3">
    <source>
        <dbReference type="ARBA" id="ARBA00023274"/>
    </source>
</evidence>
<keyword evidence="3" id="KW-0687">Ribonucleoprotein</keyword>
<dbReference type="AlphaFoldDB" id="A0A143WP78"/>
<dbReference type="Pfam" id="PF01281">
    <property type="entry name" value="Ribosomal_L9_N"/>
    <property type="match status" value="1"/>
</dbReference>
<dbReference type="SUPFAM" id="SSF55658">
    <property type="entry name" value="L9 N-domain-like"/>
    <property type="match status" value="1"/>
</dbReference>